<evidence type="ECO:0000313" key="2">
    <source>
        <dbReference type="Proteomes" id="UP000285478"/>
    </source>
</evidence>
<organism evidence="1 2">
    <name type="scientific">Hydrogenovibrio thermophilus</name>
    <dbReference type="NCBI Taxonomy" id="265883"/>
    <lineage>
        <taxon>Bacteria</taxon>
        <taxon>Pseudomonadati</taxon>
        <taxon>Pseudomonadota</taxon>
        <taxon>Gammaproteobacteria</taxon>
        <taxon>Thiotrichales</taxon>
        <taxon>Piscirickettsiaceae</taxon>
        <taxon>Hydrogenovibrio</taxon>
    </lineage>
</organism>
<protein>
    <submittedName>
        <fullName evidence="1">Uncharacterized protein</fullName>
    </submittedName>
</protein>
<gene>
    <name evidence="1" type="ORF">EPV75_05290</name>
</gene>
<reference evidence="1 2" key="1">
    <citation type="journal article" date="2018" name="Environ. Microbiol.">
        <title>Genomes of ubiquitous marine and hypersaline Hydrogenovibrio, Thiomicrorhabdus and Thiomicrospira spp. encode a diversity of mechanisms to sustain chemolithoautotrophy in heterogeneous environments.</title>
        <authorList>
            <person name="Scott K.M."/>
            <person name="Williams J."/>
            <person name="Porter C.M.B."/>
            <person name="Russel S."/>
            <person name="Harmer T.L."/>
            <person name="Paul J.H."/>
            <person name="Antonen K.M."/>
            <person name="Bridges M.K."/>
            <person name="Camper G.J."/>
            <person name="Campla C.K."/>
            <person name="Casella L.G."/>
            <person name="Chase E."/>
            <person name="Conrad J.W."/>
            <person name="Cruz M.C."/>
            <person name="Dunlap D.S."/>
            <person name="Duran L."/>
            <person name="Fahsbender E.M."/>
            <person name="Goldsmith D.B."/>
            <person name="Keeley R.F."/>
            <person name="Kondoff M.R."/>
            <person name="Kussy B.I."/>
            <person name="Lane M.K."/>
            <person name="Lawler S."/>
            <person name="Leigh B.A."/>
            <person name="Lewis C."/>
            <person name="Lostal L.M."/>
            <person name="Marking D."/>
            <person name="Mancera P.A."/>
            <person name="McClenthan E.C."/>
            <person name="McIntyre E.A."/>
            <person name="Mine J.A."/>
            <person name="Modi S."/>
            <person name="Moore B.D."/>
            <person name="Morgan W.A."/>
            <person name="Nelson K.M."/>
            <person name="Nguyen K.N."/>
            <person name="Ogburn N."/>
            <person name="Parrino D.G."/>
            <person name="Pedapudi A.D."/>
            <person name="Pelham R.P."/>
            <person name="Preece A.M."/>
            <person name="Rampersad E.A."/>
            <person name="Richardson J.C."/>
            <person name="Rodgers C.M."/>
            <person name="Schaffer B.L."/>
            <person name="Sheridan N.E."/>
            <person name="Solone M.R."/>
            <person name="Staley Z.R."/>
            <person name="Tabuchi M."/>
            <person name="Waide R.J."/>
            <person name="Wanjugi P.W."/>
            <person name="Young S."/>
            <person name="Clum A."/>
            <person name="Daum C."/>
            <person name="Huntemann M."/>
            <person name="Ivanova N."/>
            <person name="Kyrpides N."/>
            <person name="Mikhailova N."/>
            <person name="Palaniappan K."/>
            <person name="Pillay M."/>
            <person name="Reddy T.B.K."/>
            <person name="Shapiro N."/>
            <person name="Stamatis D."/>
            <person name="Varghese N."/>
            <person name="Woyke T."/>
            <person name="Boden R."/>
            <person name="Freyermuth S.K."/>
            <person name="Kerfeld C.A."/>
        </authorList>
    </citation>
    <scope>NUCLEOTIDE SEQUENCE [LARGE SCALE GENOMIC DNA]</scope>
    <source>
        <strain evidence="1 2">JR-2</strain>
    </source>
</reference>
<dbReference type="AlphaFoldDB" id="A0A410H2H6"/>
<dbReference type="KEGG" id="htr:EPV75_05290"/>
<dbReference type="Proteomes" id="UP000285478">
    <property type="component" value="Chromosome"/>
</dbReference>
<proteinExistence type="predicted"/>
<dbReference type="RefSeq" id="WP_128384702.1">
    <property type="nucleotide sequence ID" value="NZ_CP035033.1"/>
</dbReference>
<dbReference type="EMBL" id="CP035033">
    <property type="protein sequence ID" value="QAB15125.1"/>
    <property type="molecule type" value="Genomic_DNA"/>
</dbReference>
<accession>A0A410H2H6</accession>
<keyword evidence="2" id="KW-1185">Reference proteome</keyword>
<sequence length="109" mass="12434">MKSINSPSDHDVIDIKQTLKARQLLECFDLNLIRLNDTGLREDEEEVDTLEMLSGCLEEAIENGVDPVDLQQRANQLAQYALRQGYDQHAVENLLTMRPNPNGKRLQND</sequence>
<evidence type="ECO:0000313" key="1">
    <source>
        <dbReference type="EMBL" id="QAB15125.1"/>
    </source>
</evidence>
<name>A0A410H2H6_9GAMM</name>